<protein>
    <submittedName>
        <fullName evidence="2">Uncharacterized protein</fullName>
    </submittedName>
</protein>
<feature type="transmembrane region" description="Helical" evidence="1">
    <location>
        <begin position="31"/>
        <end position="50"/>
    </location>
</feature>
<proteinExistence type="predicted"/>
<evidence type="ECO:0000313" key="2">
    <source>
        <dbReference type="EMBL" id="PWN44708.1"/>
    </source>
</evidence>
<evidence type="ECO:0000313" key="3">
    <source>
        <dbReference type="Proteomes" id="UP000245783"/>
    </source>
</evidence>
<dbReference type="Proteomes" id="UP000245783">
    <property type="component" value="Unassembled WGS sequence"/>
</dbReference>
<gene>
    <name evidence="2" type="ORF">IE81DRAFT_321022</name>
</gene>
<keyword evidence="1" id="KW-0812">Transmembrane</keyword>
<dbReference type="InParanoid" id="A0A316W6I4"/>
<evidence type="ECO:0000256" key="1">
    <source>
        <dbReference type="SAM" id="Phobius"/>
    </source>
</evidence>
<sequence length="99" mass="10863">MRDTDEWKLSKFWNAPSRSLLHACRSPRLPLLHVAALFTTTAGLSPLLYLGPPRRESANKPRRQIVNISGQGSIEGVSFVSLFAATPGVRGPESCFQKA</sequence>
<keyword evidence="3" id="KW-1185">Reference proteome</keyword>
<keyword evidence="1" id="KW-1133">Transmembrane helix</keyword>
<dbReference type="EMBL" id="KZ819359">
    <property type="protein sequence ID" value="PWN44708.1"/>
    <property type="molecule type" value="Genomic_DNA"/>
</dbReference>
<dbReference type="RefSeq" id="XP_025371868.1">
    <property type="nucleotide sequence ID" value="XM_025513212.1"/>
</dbReference>
<accession>A0A316W6I4</accession>
<dbReference type="GeneID" id="37035082"/>
<name>A0A316W6I4_9BASI</name>
<reference evidence="2 3" key="1">
    <citation type="journal article" date="2018" name="Mol. Biol. Evol.">
        <title>Broad Genomic Sampling Reveals a Smut Pathogenic Ancestry of the Fungal Clade Ustilaginomycotina.</title>
        <authorList>
            <person name="Kijpornyongpan T."/>
            <person name="Mondo S.J."/>
            <person name="Barry K."/>
            <person name="Sandor L."/>
            <person name="Lee J."/>
            <person name="Lipzen A."/>
            <person name="Pangilinan J."/>
            <person name="LaButti K."/>
            <person name="Hainaut M."/>
            <person name="Henrissat B."/>
            <person name="Grigoriev I.V."/>
            <person name="Spatafora J.W."/>
            <person name="Aime M.C."/>
        </authorList>
    </citation>
    <scope>NUCLEOTIDE SEQUENCE [LARGE SCALE GENOMIC DNA]</scope>
    <source>
        <strain evidence="2 3">MCA 4658</strain>
    </source>
</reference>
<keyword evidence="1" id="KW-0472">Membrane</keyword>
<organism evidence="2 3">
    <name type="scientific">Ceraceosorus guamensis</name>
    <dbReference type="NCBI Taxonomy" id="1522189"/>
    <lineage>
        <taxon>Eukaryota</taxon>
        <taxon>Fungi</taxon>
        <taxon>Dikarya</taxon>
        <taxon>Basidiomycota</taxon>
        <taxon>Ustilaginomycotina</taxon>
        <taxon>Exobasidiomycetes</taxon>
        <taxon>Ceraceosorales</taxon>
        <taxon>Ceraceosoraceae</taxon>
        <taxon>Ceraceosorus</taxon>
    </lineage>
</organism>
<dbReference type="AlphaFoldDB" id="A0A316W6I4"/>